<feature type="transmembrane region" description="Helical" evidence="2">
    <location>
        <begin position="518"/>
        <end position="537"/>
    </location>
</feature>
<evidence type="ECO:0000313" key="3">
    <source>
        <dbReference type="EMBL" id="MDR7360149.1"/>
    </source>
</evidence>
<organism evidence="3 4">
    <name type="scientific">Paeniglutamicibacter sulfureus</name>
    <dbReference type="NCBI Taxonomy" id="43666"/>
    <lineage>
        <taxon>Bacteria</taxon>
        <taxon>Bacillati</taxon>
        <taxon>Actinomycetota</taxon>
        <taxon>Actinomycetes</taxon>
        <taxon>Micrococcales</taxon>
        <taxon>Micrococcaceae</taxon>
        <taxon>Paeniglutamicibacter</taxon>
    </lineage>
</organism>
<proteinExistence type="predicted"/>
<dbReference type="EMBL" id="JAVDYI010000001">
    <property type="protein sequence ID" value="MDR7360149.1"/>
    <property type="molecule type" value="Genomic_DNA"/>
</dbReference>
<evidence type="ECO:0000313" key="4">
    <source>
        <dbReference type="Proteomes" id="UP001183817"/>
    </source>
</evidence>
<feature type="compositionally biased region" description="Polar residues" evidence="1">
    <location>
        <begin position="160"/>
        <end position="176"/>
    </location>
</feature>
<keyword evidence="4" id="KW-1185">Reference proteome</keyword>
<gene>
    <name evidence="3" type="ORF">J2S64_003840</name>
</gene>
<feature type="transmembrane region" description="Helical" evidence="2">
    <location>
        <begin position="433"/>
        <end position="456"/>
    </location>
</feature>
<evidence type="ECO:0000256" key="2">
    <source>
        <dbReference type="SAM" id="Phobius"/>
    </source>
</evidence>
<sequence length="555" mass="54329">MASPAKPVVDSISKTKSAGAVPAPGLAKTVAPAKSAGAVSAPGLAKTVAPAKSAGAVSAPGLAKTVAPAKSAGAVPAPGLAKTVAPAKSAGAVSAPGLAKTVAPAKSAGAVPAPGLAKTVAPAKSAGAIPAPGLAKTVAPAKSAGAVPAPGSAKPVSPAARQSVSSTAKTPNSSSAKPGVRQVPTKAAAGKKPFVAAGPVKKTPVGSAALANRPDAPNEPKKNEVAGPLKPGTSPTATSGTLPIAKPAQAAQDIGKATARDSSAGDRPAASLDGTKLTSAPLKPVGAPTAKPGVAAKETNTEKANEASNQTEFEIAARTVSKSTKSGSASPAAPETGGSNPEFPAARADSTPPATPDTSKTAETTTADEAIIEAAGAEEPTNREPAAERDESNSWPAEVNENVGPADSSRPAEESTISDADAGQDRAGAGGGIMMALMIVSFILEVALLGALGIWAMTMLPFSPLVAVIIAVMPVFIFWALFMSPKANLRLPQPYHAVVAHLLFATGAGLLAIAGQPVLAVCMGVLTAISLALTVAVRGQNVESRKKATGRRAAR</sequence>
<reference evidence="3 4" key="1">
    <citation type="submission" date="2023-07" db="EMBL/GenBank/DDBJ databases">
        <title>Sequencing the genomes of 1000 actinobacteria strains.</title>
        <authorList>
            <person name="Klenk H.-P."/>
        </authorList>
    </citation>
    <scope>NUCLEOTIDE SEQUENCE [LARGE SCALE GENOMIC DNA]</scope>
    <source>
        <strain evidence="3 4">DSM 20167</strain>
    </source>
</reference>
<dbReference type="Pfam" id="PF10823">
    <property type="entry name" value="DUF2568"/>
    <property type="match status" value="1"/>
</dbReference>
<protein>
    <recommendedName>
        <fullName evidence="5">DUF2568 domain-containing protein</fullName>
    </recommendedName>
</protein>
<keyword evidence="2" id="KW-0812">Transmembrane</keyword>
<dbReference type="Proteomes" id="UP001183817">
    <property type="component" value="Unassembled WGS sequence"/>
</dbReference>
<keyword evidence="2" id="KW-1133">Transmembrane helix</keyword>
<keyword evidence="2" id="KW-0472">Membrane</keyword>
<evidence type="ECO:0008006" key="5">
    <source>
        <dbReference type="Google" id="ProtNLM"/>
    </source>
</evidence>
<accession>A0ABU2BQ75</accession>
<feature type="compositionally biased region" description="Basic and acidic residues" evidence="1">
    <location>
        <begin position="380"/>
        <end position="392"/>
    </location>
</feature>
<feature type="region of interest" description="Disordered" evidence="1">
    <location>
        <begin position="144"/>
        <end position="424"/>
    </location>
</feature>
<dbReference type="InterPro" id="IPR021214">
    <property type="entry name" value="DUF2568"/>
</dbReference>
<name>A0ABU2BQ75_9MICC</name>
<dbReference type="RefSeq" id="WP_310292902.1">
    <property type="nucleotide sequence ID" value="NZ_BAAAWO010000001.1"/>
</dbReference>
<comment type="caution">
    <text evidence="3">The sequence shown here is derived from an EMBL/GenBank/DDBJ whole genome shotgun (WGS) entry which is preliminary data.</text>
</comment>
<feature type="region of interest" description="Disordered" evidence="1">
    <location>
        <begin position="93"/>
        <end position="113"/>
    </location>
</feature>
<feature type="region of interest" description="Disordered" evidence="1">
    <location>
        <begin position="1"/>
        <end position="22"/>
    </location>
</feature>
<evidence type="ECO:0000256" key="1">
    <source>
        <dbReference type="SAM" id="MobiDB-lite"/>
    </source>
</evidence>
<feature type="transmembrane region" description="Helical" evidence="2">
    <location>
        <begin position="462"/>
        <end position="482"/>
    </location>
</feature>
<feature type="compositionally biased region" description="Polar residues" evidence="1">
    <location>
        <begin position="320"/>
        <end position="329"/>
    </location>
</feature>
<feature type="compositionally biased region" description="Low complexity" evidence="1">
    <location>
        <begin position="356"/>
        <end position="379"/>
    </location>
</feature>